<dbReference type="EMBL" id="QYYH01000205">
    <property type="protein sequence ID" value="RJY04912.1"/>
    <property type="molecule type" value="Genomic_DNA"/>
</dbReference>
<reference evidence="2 3" key="1">
    <citation type="submission" date="2018-09" db="EMBL/GenBank/DDBJ databases">
        <title>Phylogeny of the Shewanellaceae, and recommendation for two new genera, Pseudoshewanella and Parashewanella.</title>
        <authorList>
            <person name="Wang G."/>
        </authorList>
    </citation>
    <scope>NUCLEOTIDE SEQUENCE [LARGE SCALE GENOMIC DNA]</scope>
    <source>
        <strain evidence="2 3">KCTC 22492</strain>
    </source>
</reference>
<proteinExistence type="predicted"/>
<comment type="caution">
    <text evidence="2">The sequence shown here is derived from an EMBL/GenBank/DDBJ whole genome shotgun (WGS) entry which is preliminary data.</text>
</comment>
<name>A0A3A6TX40_9GAMM</name>
<protein>
    <submittedName>
        <fullName evidence="2">Uncharacterized protein</fullName>
    </submittedName>
</protein>
<dbReference type="Proteomes" id="UP000273022">
    <property type="component" value="Unassembled WGS sequence"/>
</dbReference>
<gene>
    <name evidence="2" type="ORF">D5R81_19040</name>
</gene>
<organism evidence="2 3">
    <name type="scientific">Parashewanella spongiae</name>
    <dbReference type="NCBI Taxonomy" id="342950"/>
    <lineage>
        <taxon>Bacteria</taxon>
        <taxon>Pseudomonadati</taxon>
        <taxon>Pseudomonadota</taxon>
        <taxon>Gammaproteobacteria</taxon>
        <taxon>Alteromonadales</taxon>
        <taxon>Shewanellaceae</taxon>
        <taxon>Parashewanella</taxon>
    </lineage>
</organism>
<feature type="region of interest" description="Disordered" evidence="1">
    <location>
        <begin position="151"/>
        <end position="170"/>
    </location>
</feature>
<evidence type="ECO:0000313" key="3">
    <source>
        <dbReference type="Proteomes" id="UP000273022"/>
    </source>
</evidence>
<evidence type="ECO:0000313" key="2">
    <source>
        <dbReference type="EMBL" id="RJY04912.1"/>
    </source>
</evidence>
<evidence type="ECO:0000256" key="1">
    <source>
        <dbReference type="SAM" id="MobiDB-lite"/>
    </source>
</evidence>
<dbReference type="AlphaFoldDB" id="A0A3A6TX40"/>
<feature type="region of interest" description="Disordered" evidence="1">
    <location>
        <begin position="200"/>
        <end position="219"/>
    </location>
</feature>
<feature type="compositionally biased region" description="Basic residues" evidence="1">
    <location>
        <begin position="207"/>
        <end position="216"/>
    </location>
</feature>
<keyword evidence="3" id="KW-1185">Reference proteome</keyword>
<sequence>MIPLPPISPFPPLLPIRDVSENNLLYPQYLFINSQVYAVINTPPQQLFFNPTPAQIIQPKPITLNYQTRVQYHGLLQSGEISEQNSRGLEVNEGQNDQLRKVEPKKPKIKRKILTFDERIKYFGLLQQGKITGQQLKDKGLSDSQIARLIKEEPKKPKPKSKTPTFEKRTEYHNGLKSGAVTEKHLINQGLTTCQITQLKRKEPKQPKPHKPHKPHNSFTLKERTEFHFQLQNEDVDLVKEKGLSRRQIAQLKKNEPRRPRQHKKHIPLSLATKKIYRIQLETGITTEEALKSEGISDWQIKTIRVC</sequence>
<accession>A0A3A6TX40</accession>